<feature type="transmembrane region" description="Helical" evidence="1">
    <location>
        <begin position="269"/>
        <end position="291"/>
    </location>
</feature>
<feature type="transmembrane region" description="Helical" evidence="1">
    <location>
        <begin position="61"/>
        <end position="81"/>
    </location>
</feature>
<name>K0CII3_ALCDB</name>
<keyword evidence="1" id="KW-0472">Membrane</keyword>
<feature type="transmembrane region" description="Helical" evidence="1">
    <location>
        <begin position="87"/>
        <end position="109"/>
    </location>
</feature>
<accession>K0CII3</accession>
<feature type="transmembrane region" description="Helical" evidence="1">
    <location>
        <begin position="325"/>
        <end position="348"/>
    </location>
</feature>
<dbReference type="PANTHER" id="PTHR38457">
    <property type="entry name" value="REGULATOR ABRB-RELATED"/>
    <property type="match status" value="1"/>
</dbReference>
<dbReference type="OrthoDB" id="7157734at2"/>
<dbReference type="eggNOG" id="COG3180">
    <property type="taxonomic scope" value="Bacteria"/>
</dbReference>
<proteinExistence type="predicted"/>
<dbReference type="RefSeq" id="WP_014995427.1">
    <property type="nucleotide sequence ID" value="NC_018691.1"/>
</dbReference>
<feature type="transmembrane region" description="Helical" evidence="1">
    <location>
        <begin position="214"/>
        <end position="234"/>
    </location>
</feature>
<dbReference type="PIRSF" id="PIRSF038991">
    <property type="entry name" value="Protein_AbrB"/>
    <property type="match status" value="1"/>
</dbReference>
<evidence type="ECO:0000256" key="1">
    <source>
        <dbReference type="SAM" id="Phobius"/>
    </source>
</evidence>
<dbReference type="EMBL" id="CP003466">
    <property type="protein sequence ID" value="AFT71361.1"/>
    <property type="molecule type" value="Genomic_DNA"/>
</dbReference>
<dbReference type="HOGENOM" id="CLU_050210_0_1_6"/>
<dbReference type="GO" id="GO:0016020">
    <property type="term" value="C:membrane"/>
    <property type="evidence" value="ECO:0007669"/>
    <property type="project" value="InterPro"/>
</dbReference>
<feature type="transmembrane region" description="Helical" evidence="1">
    <location>
        <begin position="32"/>
        <end position="49"/>
    </location>
</feature>
<dbReference type="NCBIfam" id="TIGR03082">
    <property type="entry name" value="Gneg_AbrB_dup"/>
    <property type="match status" value="2"/>
</dbReference>
<dbReference type="STRING" id="930169.B5T_03094"/>
<keyword evidence="1 2" id="KW-0812">Transmembrane</keyword>
<dbReference type="InterPro" id="IPR017516">
    <property type="entry name" value="AbrB_dup"/>
</dbReference>
<keyword evidence="1" id="KW-1133">Transmembrane helix</keyword>
<dbReference type="PATRIC" id="fig|930169.3.peg.3056"/>
<sequence length="358" mass="37953">MTTSDTRKRLSWLLLILLSVAAATLMRQLQLPAAFMLGPMIAAVVVALSGSGLRLHRNFSLGAQSVMGCLIAGFITPKLLAVYMDHWLLLTTINLTTMAIIVVISVVIARRRWLPNTTAIWGLFPGAASAMVLLADTHHSDPRVVAMMQYSRIVLVSVASIAMAALLDQMHDGGASAAGPLRLTWSLPTDYLPILAGLALALCGYTISKLTGNGTLALLIPAFGGTALQGAGLVTIEVPSFIFIPAFAMTGWYVGLTFTRGAIKHCLKLLPIMLSAAAVVILMCGLMALLLARTVPGIDLLTAYLALSPGGIETIIIIARDADVVLPLILASQFLRLLIVLSIGPRVARAVAGWQSRQ</sequence>
<organism evidence="2 3">
    <name type="scientific">Alcanivorax dieselolei (strain DSM 16502 / CGMCC 1.3690 / MCCC 1A00001 / B-5)</name>
    <name type="common">Alloalcanivorax dieselolei</name>
    <dbReference type="NCBI Taxonomy" id="930169"/>
    <lineage>
        <taxon>Bacteria</taxon>
        <taxon>Pseudomonadati</taxon>
        <taxon>Pseudomonadota</taxon>
        <taxon>Gammaproteobacteria</taxon>
        <taxon>Oceanospirillales</taxon>
        <taxon>Alcanivoracaceae</taxon>
        <taxon>Alloalcanivorax</taxon>
    </lineage>
</organism>
<feature type="transmembrane region" description="Helical" evidence="1">
    <location>
        <begin position="147"/>
        <end position="167"/>
    </location>
</feature>
<protein>
    <submittedName>
        <fullName evidence="2">Putative transmembrane protein</fullName>
    </submittedName>
</protein>
<dbReference type="KEGG" id="adi:B5T_03094"/>
<keyword evidence="3" id="KW-1185">Reference proteome</keyword>
<dbReference type="InterPro" id="IPR007820">
    <property type="entry name" value="AbrB_fam"/>
</dbReference>
<feature type="transmembrane region" description="Helical" evidence="1">
    <location>
        <begin position="188"/>
        <end position="208"/>
    </location>
</feature>
<dbReference type="Pfam" id="PF05145">
    <property type="entry name" value="AbrB"/>
    <property type="match status" value="1"/>
</dbReference>
<dbReference type="PANTHER" id="PTHR38457:SF1">
    <property type="entry name" value="REGULATOR ABRB-RELATED"/>
    <property type="match status" value="1"/>
</dbReference>
<feature type="transmembrane region" description="Helical" evidence="1">
    <location>
        <begin position="298"/>
        <end position="319"/>
    </location>
</feature>
<evidence type="ECO:0000313" key="2">
    <source>
        <dbReference type="EMBL" id="AFT71361.1"/>
    </source>
</evidence>
<dbReference type="Proteomes" id="UP000006286">
    <property type="component" value="Chromosome"/>
</dbReference>
<feature type="transmembrane region" description="Helical" evidence="1">
    <location>
        <begin position="241"/>
        <end position="263"/>
    </location>
</feature>
<gene>
    <name evidence="2" type="ordered locus">B5T_03094</name>
</gene>
<dbReference type="AlphaFoldDB" id="K0CII3"/>
<evidence type="ECO:0000313" key="3">
    <source>
        <dbReference type="Proteomes" id="UP000006286"/>
    </source>
</evidence>
<reference evidence="2 3" key="1">
    <citation type="journal article" date="2012" name="J. Bacteriol.">
        <title>Complete genome sequence of Alcanivorax dieselolei type strain B5.</title>
        <authorList>
            <person name="Lai Q."/>
            <person name="Li W."/>
            <person name="Shao Z."/>
        </authorList>
    </citation>
    <scope>NUCLEOTIDE SEQUENCE [LARGE SCALE GENOMIC DNA]</scope>
    <source>
        <strain evidence="3">DSM 16502 / CGMCC 1.3690 / B-5</strain>
    </source>
</reference>
<dbReference type="GO" id="GO:0010468">
    <property type="term" value="P:regulation of gene expression"/>
    <property type="evidence" value="ECO:0007669"/>
    <property type="project" value="InterPro"/>
</dbReference>